<accession>A0A292PLR6</accession>
<gene>
    <name evidence="4" type="ORF">GSTUAT00008450001</name>
</gene>
<keyword evidence="2" id="KW-0378">Hydrolase</keyword>
<name>A0A292PLR6_9PEZI</name>
<proteinExistence type="predicted"/>
<reference evidence="4" key="1">
    <citation type="submission" date="2015-10" db="EMBL/GenBank/DDBJ databases">
        <authorList>
            <person name="Regsiter A."/>
            <person name="william w."/>
        </authorList>
    </citation>
    <scope>NUCLEOTIDE SEQUENCE</scope>
    <source>
        <strain evidence="4">Montdore</strain>
    </source>
</reference>
<dbReference type="GO" id="GO:0006753">
    <property type="term" value="P:nucleoside phosphate metabolic process"/>
    <property type="evidence" value="ECO:0007669"/>
    <property type="project" value="TreeGrafter"/>
</dbReference>
<dbReference type="InterPro" id="IPR015797">
    <property type="entry name" value="NUDIX_hydrolase-like_dom_sf"/>
</dbReference>
<dbReference type="EMBL" id="LN891208">
    <property type="protein sequence ID" value="CUS07433.1"/>
    <property type="molecule type" value="Genomic_DNA"/>
</dbReference>
<dbReference type="PROSITE" id="PS51462">
    <property type="entry name" value="NUDIX"/>
    <property type="match status" value="1"/>
</dbReference>
<dbReference type="AlphaFoldDB" id="A0A292PLR6"/>
<dbReference type="PANTHER" id="PTHR11839">
    <property type="entry name" value="UDP/ADP-SUGAR PYROPHOSPHATASE"/>
    <property type="match status" value="1"/>
</dbReference>
<dbReference type="GO" id="GO:0019693">
    <property type="term" value="P:ribose phosphate metabolic process"/>
    <property type="evidence" value="ECO:0007669"/>
    <property type="project" value="TreeGrafter"/>
</dbReference>
<evidence type="ECO:0000259" key="3">
    <source>
        <dbReference type="PROSITE" id="PS51462"/>
    </source>
</evidence>
<dbReference type="PANTHER" id="PTHR11839:SF18">
    <property type="entry name" value="NUDIX HYDROLASE DOMAIN-CONTAINING PROTEIN"/>
    <property type="match status" value="1"/>
</dbReference>
<evidence type="ECO:0000313" key="4">
    <source>
        <dbReference type="EMBL" id="CUS07433.1"/>
    </source>
</evidence>
<evidence type="ECO:0000256" key="2">
    <source>
        <dbReference type="ARBA" id="ARBA00022801"/>
    </source>
</evidence>
<dbReference type="SUPFAM" id="SSF55811">
    <property type="entry name" value="Nudix"/>
    <property type="match status" value="1"/>
</dbReference>
<keyword evidence="5" id="KW-1185">Reference proteome</keyword>
<organism evidence="4 5">
    <name type="scientific">Tuber aestivum</name>
    <name type="common">summer truffle</name>
    <dbReference type="NCBI Taxonomy" id="59557"/>
    <lineage>
        <taxon>Eukaryota</taxon>
        <taxon>Fungi</taxon>
        <taxon>Dikarya</taxon>
        <taxon>Ascomycota</taxon>
        <taxon>Pezizomycotina</taxon>
        <taxon>Pezizomycetes</taxon>
        <taxon>Pezizales</taxon>
        <taxon>Tuberaceae</taxon>
        <taxon>Tuber</taxon>
    </lineage>
</organism>
<comment type="cofactor">
    <cofactor evidence="1">
        <name>Mg(2+)</name>
        <dbReference type="ChEBI" id="CHEBI:18420"/>
    </cofactor>
</comment>
<protein>
    <recommendedName>
        <fullName evidence="3">Nudix hydrolase domain-containing protein</fullName>
    </recommendedName>
</protein>
<evidence type="ECO:0000256" key="1">
    <source>
        <dbReference type="ARBA" id="ARBA00001946"/>
    </source>
</evidence>
<dbReference type="Pfam" id="PF00293">
    <property type="entry name" value="NUDIX"/>
    <property type="match status" value="1"/>
</dbReference>
<dbReference type="Proteomes" id="UP001412239">
    <property type="component" value="Unassembled WGS sequence"/>
</dbReference>
<dbReference type="InterPro" id="IPR000086">
    <property type="entry name" value="NUDIX_hydrolase_dom"/>
</dbReference>
<dbReference type="Gene3D" id="3.90.79.10">
    <property type="entry name" value="Nucleoside Triphosphate Pyrophosphohydrolase"/>
    <property type="match status" value="1"/>
</dbReference>
<dbReference type="CDD" id="cd03424">
    <property type="entry name" value="NUDIX_ADPRase_Nudt5_UGPPase_Nudt14"/>
    <property type="match status" value="1"/>
</dbReference>
<evidence type="ECO:0000313" key="5">
    <source>
        <dbReference type="Proteomes" id="UP001412239"/>
    </source>
</evidence>
<dbReference type="GO" id="GO:0080041">
    <property type="term" value="F:ADP-ribose pyrophosphohydrolase activity"/>
    <property type="evidence" value="ECO:0007669"/>
    <property type="project" value="TreeGrafter"/>
</dbReference>
<sequence length="336" mass="37054">MSTANPFNLTLLFLALVIISLPTFTPYPVLDVVPYSMIRLTQTKLSSSIPRLLSFTACLDPWKMSSFTLPSSTIQVNLTPDLTREQLLKFHPFSSWLSKLQRSLSLQSSSPGHPFHREEYSLKSITVQSVDFFGSGDRKRIGFIKLLTSVENPRGESIPGSVFLRGGSVAILLILEPEGTESERWAVLTVQPRIPASSLEMVELPAGMIDDAGTFAGAAAAEIEEECGIKIPEDKLIDLTSLALKGFTSAEGERLEEAVYPSPGGSDEFIKIFAHVHKIPQDTLKDWQGRLTGLRDQGEKITLKLVKLEDLWKETRDAKALSAVALWDGLRREGGI</sequence>
<feature type="domain" description="Nudix hydrolase" evidence="3">
    <location>
        <begin position="164"/>
        <end position="330"/>
    </location>
</feature>
<dbReference type="GO" id="GO:0080042">
    <property type="term" value="F:ADP-glucose pyrophosphohydrolase activity"/>
    <property type="evidence" value="ECO:0007669"/>
    <property type="project" value="TreeGrafter"/>
</dbReference>